<sequence>MERILQETVFTLKAHQRADTNITAIEAVKLRVNEKRHYDYESNSCVLGEVLINIQILRYIMDILCSGDYKFSERGTMDVAAKTKSYEKEFTTRCKSPLSDLNGAVHDVSVVATSVVKTMMITF</sequence>
<reference evidence="1 2" key="1">
    <citation type="submission" date="2020-10" db="EMBL/GenBank/DDBJ databases">
        <title>Plant Genome Project.</title>
        <authorList>
            <person name="Zhang R.-G."/>
        </authorList>
    </citation>
    <scope>NUCLEOTIDE SEQUENCE [LARGE SCALE GENOMIC DNA]</scope>
    <source>
        <strain evidence="1">FAFU-HL-1</strain>
        <tissue evidence="1">Leaf</tissue>
    </source>
</reference>
<protein>
    <submittedName>
        <fullName evidence="1">Uncharacterized protein</fullName>
    </submittedName>
</protein>
<dbReference type="OrthoDB" id="846034at2759"/>
<organism evidence="1 2">
    <name type="scientific">Salix dunnii</name>
    <dbReference type="NCBI Taxonomy" id="1413687"/>
    <lineage>
        <taxon>Eukaryota</taxon>
        <taxon>Viridiplantae</taxon>
        <taxon>Streptophyta</taxon>
        <taxon>Embryophyta</taxon>
        <taxon>Tracheophyta</taxon>
        <taxon>Spermatophyta</taxon>
        <taxon>Magnoliopsida</taxon>
        <taxon>eudicotyledons</taxon>
        <taxon>Gunneridae</taxon>
        <taxon>Pentapetalae</taxon>
        <taxon>rosids</taxon>
        <taxon>fabids</taxon>
        <taxon>Malpighiales</taxon>
        <taxon>Salicaceae</taxon>
        <taxon>Saliceae</taxon>
        <taxon>Salix</taxon>
    </lineage>
</organism>
<gene>
    <name evidence="1" type="ORF">SADUNF_Sadunf16G0172400</name>
</gene>
<evidence type="ECO:0000313" key="2">
    <source>
        <dbReference type="Proteomes" id="UP000657918"/>
    </source>
</evidence>
<dbReference type="Proteomes" id="UP000657918">
    <property type="component" value="Chromosome 16"/>
</dbReference>
<dbReference type="EMBL" id="JADGMS010000016">
    <property type="protein sequence ID" value="KAF9665895.1"/>
    <property type="molecule type" value="Genomic_DNA"/>
</dbReference>
<evidence type="ECO:0000313" key="1">
    <source>
        <dbReference type="EMBL" id="KAF9665895.1"/>
    </source>
</evidence>
<keyword evidence="2" id="KW-1185">Reference proteome</keyword>
<comment type="caution">
    <text evidence="1">The sequence shown here is derived from an EMBL/GenBank/DDBJ whole genome shotgun (WGS) entry which is preliminary data.</text>
</comment>
<accession>A0A835J932</accession>
<proteinExistence type="predicted"/>
<dbReference type="AlphaFoldDB" id="A0A835J932"/>
<name>A0A835J932_9ROSI</name>